<keyword evidence="2" id="KW-1185">Reference proteome</keyword>
<comment type="caution">
    <text evidence="1">The sequence shown here is derived from an EMBL/GenBank/DDBJ whole genome shotgun (WGS) entry which is preliminary data.</text>
</comment>
<gene>
    <name evidence="1" type="ORF">AVEN_200617_1</name>
</gene>
<dbReference type="Proteomes" id="UP000499080">
    <property type="component" value="Unassembled WGS sequence"/>
</dbReference>
<proteinExistence type="predicted"/>
<organism evidence="1 2">
    <name type="scientific">Araneus ventricosus</name>
    <name type="common">Orbweaver spider</name>
    <name type="synonym">Epeira ventricosa</name>
    <dbReference type="NCBI Taxonomy" id="182803"/>
    <lineage>
        <taxon>Eukaryota</taxon>
        <taxon>Metazoa</taxon>
        <taxon>Ecdysozoa</taxon>
        <taxon>Arthropoda</taxon>
        <taxon>Chelicerata</taxon>
        <taxon>Arachnida</taxon>
        <taxon>Araneae</taxon>
        <taxon>Araneomorphae</taxon>
        <taxon>Entelegynae</taxon>
        <taxon>Araneoidea</taxon>
        <taxon>Araneidae</taxon>
        <taxon>Araneus</taxon>
    </lineage>
</organism>
<dbReference type="EMBL" id="BGPR01181867">
    <property type="protein sequence ID" value="GBM65098.1"/>
    <property type="molecule type" value="Genomic_DNA"/>
</dbReference>
<sequence>MQKSRDYFILLLKGLNINYSNDFCNSDSGLECWETNCDKCNAEDLLLGFIGKRGLDNASIVQWHQWVRSENKHFSEVANEVCVAKLTDNVAKAK</sequence>
<evidence type="ECO:0000313" key="1">
    <source>
        <dbReference type="EMBL" id="GBM65098.1"/>
    </source>
</evidence>
<evidence type="ECO:0000313" key="2">
    <source>
        <dbReference type="Proteomes" id="UP000499080"/>
    </source>
</evidence>
<protein>
    <submittedName>
        <fullName evidence="1">Uncharacterized protein</fullName>
    </submittedName>
</protein>
<dbReference type="AlphaFoldDB" id="A0A4Y2HIM5"/>
<accession>A0A4Y2HIM5</accession>
<name>A0A4Y2HIM5_ARAVE</name>
<reference evidence="1 2" key="1">
    <citation type="journal article" date="2019" name="Sci. Rep.">
        <title>Orb-weaving spider Araneus ventricosus genome elucidates the spidroin gene catalogue.</title>
        <authorList>
            <person name="Kono N."/>
            <person name="Nakamura H."/>
            <person name="Ohtoshi R."/>
            <person name="Moran D.A.P."/>
            <person name="Shinohara A."/>
            <person name="Yoshida Y."/>
            <person name="Fujiwara M."/>
            <person name="Mori M."/>
            <person name="Tomita M."/>
            <person name="Arakawa K."/>
        </authorList>
    </citation>
    <scope>NUCLEOTIDE SEQUENCE [LARGE SCALE GENOMIC DNA]</scope>
</reference>
<dbReference type="OrthoDB" id="10062343at2759"/>